<dbReference type="Proteomes" id="UP000261704">
    <property type="component" value="Chromosome"/>
</dbReference>
<dbReference type="PANTHER" id="PTHR30204:SF92">
    <property type="entry name" value="HTH-TYPE TRANSCRIPTIONAL REGULATOR ZNTR"/>
    <property type="match status" value="1"/>
</dbReference>
<dbReference type="EMBL" id="CP032125">
    <property type="protein sequence ID" value="AXX97102.1"/>
    <property type="molecule type" value="Genomic_DNA"/>
</dbReference>
<dbReference type="GO" id="GO:0003677">
    <property type="term" value="F:DNA binding"/>
    <property type="evidence" value="ECO:0007669"/>
    <property type="project" value="UniProtKB-KW"/>
</dbReference>
<dbReference type="PANTHER" id="PTHR30204">
    <property type="entry name" value="REDOX-CYCLING DRUG-SENSING TRANSCRIPTIONAL ACTIVATOR SOXR"/>
    <property type="match status" value="1"/>
</dbReference>
<proteinExistence type="predicted"/>
<dbReference type="PROSITE" id="PS00552">
    <property type="entry name" value="HTH_MERR_1"/>
    <property type="match status" value="1"/>
</dbReference>
<dbReference type="InterPro" id="IPR047057">
    <property type="entry name" value="MerR_fam"/>
</dbReference>
<evidence type="ECO:0000259" key="2">
    <source>
        <dbReference type="PROSITE" id="PS50937"/>
    </source>
</evidence>
<dbReference type="Gene3D" id="1.10.1660.10">
    <property type="match status" value="1"/>
</dbReference>
<reference evidence="3 4" key="1">
    <citation type="submission" date="2018-09" db="EMBL/GenBank/DDBJ databases">
        <title>Profundibacter amoris BAR1 gen. nov., sp. nov., a new member of the Roseobacter clade isolated at Lokis Castle Vent Field on the Arctic Mid-Oceanic Ridge.</title>
        <authorList>
            <person name="Le Moine Bauer S."/>
            <person name="Sjoeberg A.G."/>
            <person name="L'Haridon S."/>
            <person name="Stokke R."/>
            <person name="Roalkvam I."/>
            <person name="Steen I.H."/>
            <person name="Dahle H."/>
        </authorList>
    </citation>
    <scope>NUCLEOTIDE SEQUENCE [LARGE SCALE GENOMIC DNA]</scope>
    <source>
        <strain evidence="3 4">BAR1</strain>
    </source>
</reference>
<evidence type="ECO:0000313" key="4">
    <source>
        <dbReference type="Proteomes" id="UP000261704"/>
    </source>
</evidence>
<dbReference type="KEGG" id="pamo:BAR1_03645"/>
<keyword evidence="1" id="KW-0238">DNA-binding</keyword>
<dbReference type="SMART" id="SM00422">
    <property type="entry name" value="HTH_MERR"/>
    <property type="match status" value="1"/>
</dbReference>
<dbReference type="SUPFAM" id="SSF46955">
    <property type="entry name" value="Putative DNA-binding domain"/>
    <property type="match status" value="1"/>
</dbReference>
<dbReference type="GO" id="GO:0003700">
    <property type="term" value="F:DNA-binding transcription factor activity"/>
    <property type="evidence" value="ECO:0007669"/>
    <property type="project" value="InterPro"/>
</dbReference>
<protein>
    <submittedName>
        <fullName evidence="3">MerR family transcriptional regulator</fullName>
    </submittedName>
</protein>
<dbReference type="PROSITE" id="PS50937">
    <property type="entry name" value="HTH_MERR_2"/>
    <property type="match status" value="1"/>
</dbReference>
<evidence type="ECO:0000313" key="3">
    <source>
        <dbReference type="EMBL" id="AXX97102.1"/>
    </source>
</evidence>
<sequence>MNGITNTRAYPIGRMSRETGVNIETIRYYERIGLLPKPDRTAGGNRQYNHDQLKRLFFIRRARGLGFALDEIRDLFEMADRQDFSCSEVHDLTVDHLASVRDKIANLKKLEKMLSDMVSQCSRGDVPECPILDALFEVN</sequence>
<gene>
    <name evidence="3" type="ORF">BAR1_03645</name>
</gene>
<dbReference type="InterPro" id="IPR000551">
    <property type="entry name" value="MerR-type_HTH_dom"/>
</dbReference>
<dbReference type="AlphaFoldDB" id="A0A347UE24"/>
<feature type="domain" description="HTH merR-type" evidence="2">
    <location>
        <begin position="9"/>
        <end position="78"/>
    </location>
</feature>
<evidence type="ECO:0000256" key="1">
    <source>
        <dbReference type="ARBA" id="ARBA00023125"/>
    </source>
</evidence>
<accession>A0A347UE24</accession>
<dbReference type="CDD" id="cd04785">
    <property type="entry name" value="HTH_CadR-PbrR-like"/>
    <property type="match status" value="1"/>
</dbReference>
<dbReference type="Pfam" id="PF13411">
    <property type="entry name" value="MerR_1"/>
    <property type="match status" value="1"/>
</dbReference>
<dbReference type="PRINTS" id="PR00040">
    <property type="entry name" value="HTHMERR"/>
</dbReference>
<name>A0A347UE24_9RHOB</name>
<dbReference type="OrthoDB" id="9802944at2"/>
<dbReference type="InterPro" id="IPR009061">
    <property type="entry name" value="DNA-bd_dom_put_sf"/>
</dbReference>
<dbReference type="RefSeq" id="WP_118941760.1">
    <property type="nucleotide sequence ID" value="NZ_CP032125.1"/>
</dbReference>
<keyword evidence="4" id="KW-1185">Reference proteome</keyword>
<organism evidence="3 4">
    <name type="scientific">Profundibacter amoris</name>
    <dbReference type="NCBI Taxonomy" id="2171755"/>
    <lineage>
        <taxon>Bacteria</taxon>
        <taxon>Pseudomonadati</taxon>
        <taxon>Pseudomonadota</taxon>
        <taxon>Alphaproteobacteria</taxon>
        <taxon>Rhodobacterales</taxon>
        <taxon>Paracoccaceae</taxon>
        <taxon>Profundibacter</taxon>
    </lineage>
</organism>